<gene>
    <name evidence="8" type="primary">aruH3</name>
    <name evidence="8" type="ORF">CCOS864_02689</name>
</gene>
<dbReference type="PANTHER" id="PTHR46383">
    <property type="entry name" value="ASPARTATE AMINOTRANSFERASE"/>
    <property type="match status" value="1"/>
</dbReference>
<dbReference type="InterPro" id="IPR004839">
    <property type="entry name" value="Aminotransferase_I/II_large"/>
</dbReference>
<dbReference type="SUPFAM" id="SSF53383">
    <property type="entry name" value="PLP-dependent transferases"/>
    <property type="match status" value="1"/>
</dbReference>
<keyword evidence="8" id="KW-0670">Pyruvate</keyword>
<dbReference type="PROSITE" id="PS00105">
    <property type="entry name" value="AA_TRANSFER_CLASS_1"/>
    <property type="match status" value="1"/>
</dbReference>
<proteinExistence type="inferred from homology"/>
<accession>A0A380SZ15</accession>
<keyword evidence="4 6" id="KW-0808">Transferase</keyword>
<evidence type="ECO:0000259" key="7">
    <source>
        <dbReference type="Pfam" id="PF00155"/>
    </source>
</evidence>
<evidence type="ECO:0000313" key="8">
    <source>
        <dbReference type="EMBL" id="SUQ63239.1"/>
    </source>
</evidence>
<keyword evidence="5" id="KW-0663">Pyridoxal phosphate</keyword>
<dbReference type="InterPro" id="IPR015421">
    <property type="entry name" value="PyrdxlP-dep_Trfase_major"/>
</dbReference>
<dbReference type="PANTHER" id="PTHR46383:SF1">
    <property type="entry name" value="ASPARTATE AMINOTRANSFERASE"/>
    <property type="match status" value="1"/>
</dbReference>
<dbReference type="GO" id="GO:0030170">
    <property type="term" value="F:pyridoxal phosphate binding"/>
    <property type="evidence" value="ECO:0007669"/>
    <property type="project" value="InterPro"/>
</dbReference>
<evidence type="ECO:0000313" key="9">
    <source>
        <dbReference type="Proteomes" id="UP000255177"/>
    </source>
</evidence>
<evidence type="ECO:0000256" key="3">
    <source>
        <dbReference type="ARBA" id="ARBA00022576"/>
    </source>
</evidence>
<evidence type="ECO:0000256" key="4">
    <source>
        <dbReference type="ARBA" id="ARBA00022679"/>
    </source>
</evidence>
<dbReference type="InterPro" id="IPR015424">
    <property type="entry name" value="PyrdxlP-dep_Trfase"/>
</dbReference>
<feature type="domain" description="Aminotransferase class I/classII large" evidence="7">
    <location>
        <begin position="33"/>
        <end position="382"/>
    </location>
</feature>
<keyword evidence="9" id="KW-1185">Reference proteome</keyword>
<dbReference type="InterPro" id="IPR050596">
    <property type="entry name" value="AspAT/PAT-like"/>
</dbReference>
<reference evidence="9" key="1">
    <citation type="submission" date="2018-07" db="EMBL/GenBank/DDBJ databases">
        <authorList>
            <person name="Blom J."/>
        </authorList>
    </citation>
    <scope>NUCLEOTIDE SEQUENCE [LARGE SCALE GENOMIC DNA]</scope>
    <source>
        <strain evidence="9">CCOS 864</strain>
    </source>
</reference>
<organism evidence="8 9">
    <name type="scientific">Pseudomonas wadenswilerensis</name>
    <dbReference type="NCBI Taxonomy" id="1785161"/>
    <lineage>
        <taxon>Bacteria</taxon>
        <taxon>Pseudomonadati</taxon>
        <taxon>Pseudomonadota</taxon>
        <taxon>Gammaproteobacteria</taxon>
        <taxon>Pseudomonadales</taxon>
        <taxon>Pseudomonadaceae</taxon>
        <taxon>Pseudomonas</taxon>
    </lineage>
</organism>
<evidence type="ECO:0000256" key="2">
    <source>
        <dbReference type="ARBA" id="ARBA00007441"/>
    </source>
</evidence>
<dbReference type="EMBL" id="UIDD01000007">
    <property type="protein sequence ID" value="SUQ63239.1"/>
    <property type="molecule type" value="Genomic_DNA"/>
</dbReference>
<sequence>MRYSALTQRIAGDGAAAWNIHYRAVELQGQGRDIILLSIGDPDFDTPQPIVDAAIDSLRAGHTHYSDVRGSEALRSAIAAHHTRRSGQPVDPLEVVVLAGAQCALYGVAQCLFDPGDEVIVAEPMYVTYEAVFGACAARVVPVPVHPEQGFRVDPDDVARLITARTRALLLNSPHNPSGASLPKATWQRLAQLCIDHDLWLISDEVYSELLFEGEHFSPASLPGMAARSATINSLSKSHAMSGWRVGWVIGPQVLAEHLGNLALCMLYGLPDFIQNAAQVALEQDLPEVRQMRETYRERRDRVCASLEGCPGIRVHKPDGGMFVMIDIRETGIGAQAFAERLLEEHGVSVLAGDAFGPSAAGHLRFGLVLDSERLEQACQRIARCAVQVLEGLPSVQQTGRDVDGKAQNRGIEHEAYQGVGQDDAAHLPIGNPHVRSLHRDVEGEREIMKVPVIGVQLAVGKAQ</sequence>
<evidence type="ECO:0000256" key="6">
    <source>
        <dbReference type="RuleBase" id="RU000481"/>
    </source>
</evidence>
<dbReference type="EC" id="2.6.1.-" evidence="6"/>
<dbReference type="Proteomes" id="UP000255177">
    <property type="component" value="Unassembled WGS sequence"/>
</dbReference>
<dbReference type="CDD" id="cd00609">
    <property type="entry name" value="AAT_like"/>
    <property type="match status" value="1"/>
</dbReference>
<evidence type="ECO:0000256" key="1">
    <source>
        <dbReference type="ARBA" id="ARBA00001933"/>
    </source>
</evidence>
<dbReference type="Gene3D" id="3.40.640.10">
    <property type="entry name" value="Type I PLP-dependent aspartate aminotransferase-like (Major domain)"/>
    <property type="match status" value="1"/>
</dbReference>
<dbReference type="FunFam" id="3.40.640.10:FF:000033">
    <property type="entry name" value="Aspartate aminotransferase"/>
    <property type="match status" value="1"/>
</dbReference>
<protein>
    <recommendedName>
        <fullName evidence="6">Aminotransferase</fullName>
        <ecNumber evidence="6">2.6.1.-</ecNumber>
    </recommendedName>
</protein>
<dbReference type="GO" id="GO:0006520">
    <property type="term" value="P:amino acid metabolic process"/>
    <property type="evidence" value="ECO:0007669"/>
    <property type="project" value="InterPro"/>
</dbReference>
<dbReference type="GO" id="GO:0008483">
    <property type="term" value="F:transaminase activity"/>
    <property type="evidence" value="ECO:0007669"/>
    <property type="project" value="UniProtKB-KW"/>
</dbReference>
<name>A0A380SZ15_9PSED</name>
<dbReference type="Pfam" id="PF00155">
    <property type="entry name" value="Aminotran_1_2"/>
    <property type="match status" value="1"/>
</dbReference>
<dbReference type="InterPro" id="IPR004838">
    <property type="entry name" value="NHTrfase_class1_PyrdxlP-BS"/>
</dbReference>
<comment type="cofactor">
    <cofactor evidence="1 6">
        <name>pyridoxal 5'-phosphate</name>
        <dbReference type="ChEBI" id="CHEBI:597326"/>
    </cofactor>
</comment>
<comment type="similarity">
    <text evidence="2 6">Belongs to the class-I pyridoxal-phosphate-dependent aminotransferase family.</text>
</comment>
<dbReference type="AlphaFoldDB" id="A0A380SZ15"/>
<keyword evidence="3 6" id="KW-0032">Aminotransferase</keyword>
<evidence type="ECO:0000256" key="5">
    <source>
        <dbReference type="ARBA" id="ARBA00022898"/>
    </source>
</evidence>